<reference evidence="1 2" key="1">
    <citation type="journal article" date="2016" name="Nat. Commun.">
        <title>Thousands of microbial genomes shed light on interconnected biogeochemical processes in an aquifer system.</title>
        <authorList>
            <person name="Anantharaman K."/>
            <person name="Brown C.T."/>
            <person name="Hug L.A."/>
            <person name="Sharon I."/>
            <person name="Castelle C.J."/>
            <person name="Probst A.J."/>
            <person name="Thomas B.C."/>
            <person name="Singh A."/>
            <person name="Wilkins M.J."/>
            <person name="Karaoz U."/>
            <person name="Brodie E.L."/>
            <person name="Williams K.H."/>
            <person name="Hubbard S.S."/>
            <person name="Banfield J.F."/>
        </authorList>
    </citation>
    <scope>NUCLEOTIDE SEQUENCE [LARGE SCALE GENOMIC DNA]</scope>
</reference>
<dbReference type="AlphaFoldDB" id="A0A1G2E2M8"/>
<name>A0A1G2E2M8_9BACT</name>
<gene>
    <name evidence="1" type="ORF">A2494_04255</name>
</gene>
<comment type="caution">
    <text evidence="1">The sequence shown here is derived from an EMBL/GenBank/DDBJ whole genome shotgun (WGS) entry which is preliminary data.</text>
</comment>
<organism evidence="1 2">
    <name type="scientific">Candidatus Lloydbacteria bacterium RIFOXYC12_FULL_46_25</name>
    <dbReference type="NCBI Taxonomy" id="1798670"/>
    <lineage>
        <taxon>Bacteria</taxon>
        <taxon>Candidatus Lloydiibacteriota</taxon>
    </lineage>
</organism>
<evidence type="ECO:0000313" key="2">
    <source>
        <dbReference type="Proteomes" id="UP000178106"/>
    </source>
</evidence>
<dbReference type="EMBL" id="MHLU01000031">
    <property type="protein sequence ID" value="OGZ20094.1"/>
    <property type="molecule type" value="Genomic_DNA"/>
</dbReference>
<protein>
    <submittedName>
        <fullName evidence="1">Uncharacterized protein</fullName>
    </submittedName>
</protein>
<proteinExistence type="predicted"/>
<evidence type="ECO:0000313" key="1">
    <source>
        <dbReference type="EMBL" id="OGZ20094.1"/>
    </source>
</evidence>
<sequence length="133" mass="14231">MEKFGLSHNDNSSKEESSVGGLGKAALLAGALVAAGAAYENHNDAVEGEQALDRAHSIEVIAGLPARESVPLEAFYAVDEYKEILGETWDLRSVPGSDSEQDRMQASLALKHGVSVVDFKNAFEYKLHDAGLE</sequence>
<accession>A0A1G2E2M8</accession>
<dbReference type="Proteomes" id="UP000178106">
    <property type="component" value="Unassembled WGS sequence"/>
</dbReference>